<comment type="caution">
    <text evidence="1">The sequence shown here is derived from an EMBL/GenBank/DDBJ whole genome shotgun (WGS) entry which is preliminary data.</text>
</comment>
<dbReference type="Proteomes" id="UP000789901">
    <property type="component" value="Unassembled WGS sequence"/>
</dbReference>
<organism evidence="1 2">
    <name type="scientific">Gigaspora margarita</name>
    <dbReference type="NCBI Taxonomy" id="4874"/>
    <lineage>
        <taxon>Eukaryota</taxon>
        <taxon>Fungi</taxon>
        <taxon>Fungi incertae sedis</taxon>
        <taxon>Mucoromycota</taxon>
        <taxon>Glomeromycotina</taxon>
        <taxon>Glomeromycetes</taxon>
        <taxon>Diversisporales</taxon>
        <taxon>Gigasporaceae</taxon>
        <taxon>Gigaspora</taxon>
    </lineage>
</organism>
<proteinExistence type="predicted"/>
<evidence type="ECO:0000313" key="1">
    <source>
        <dbReference type="EMBL" id="CAG8835132.1"/>
    </source>
</evidence>
<accession>A0ABN7WLM5</accession>
<keyword evidence="2" id="KW-1185">Reference proteome</keyword>
<feature type="non-terminal residue" evidence="1">
    <location>
        <position position="1"/>
    </location>
</feature>
<dbReference type="EMBL" id="CAJVQB010050870">
    <property type="protein sequence ID" value="CAG8835132.1"/>
    <property type="molecule type" value="Genomic_DNA"/>
</dbReference>
<reference evidence="1 2" key="1">
    <citation type="submission" date="2021-06" db="EMBL/GenBank/DDBJ databases">
        <authorList>
            <person name="Kallberg Y."/>
            <person name="Tangrot J."/>
            <person name="Rosling A."/>
        </authorList>
    </citation>
    <scope>NUCLEOTIDE SEQUENCE [LARGE SCALE GENOMIC DNA]</scope>
    <source>
        <strain evidence="1 2">120-4 pot B 10/14</strain>
    </source>
</reference>
<sequence length="156" mass="18437">SCALLETCTDLKEMEDINNIDISTIFNNEEENIIDIDNESETITITDRKNLNLIYYKILICKSIKQLNNWKHNKAVSFLQEKYNLLSVKNELVEDLTNEEENENQMKLFSIMFESDERSTLVKNEVDRYLKIDQVSTKTNPLKWWQDIQEELPILA</sequence>
<feature type="non-terminal residue" evidence="1">
    <location>
        <position position="156"/>
    </location>
</feature>
<name>A0ABN7WLM5_GIGMA</name>
<gene>
    <name evidence="1" type="ORF">GMARGA_LOCUS32413</name>
</gene>
<protein>
    <submittedName>
        <fullName evidence="1">38555_t:CDS:1</fullName>
    </submittedName>
</protein>
<evidence type="ECO:0000313" key="2">
    <source>
        <dbReference type="Proteomes" id="UP000789901"/>
    </source>
</evidence>